<keyword evidence="8" id="KW-1185">Reference proteome</keyword>
<keyword evidence="1 5" id="KW-0547">Nucleotide-binding</keyword>
<evidence type="ECO:0000256" key="4">
    <source>
        <dbReference type="ARBA" id="ARBA00022840"/>
    </source>
</evidence>
<feature type="domain" description="UvrD-like helicase ATP-binding" evidence="6">
    <location>
        <begin position="166"/>
        <end position="590"/>
    </location>
</feature>
<name>A0ABS1MD66_9NOCA</name>
<evidence type="ECO:0000313" key="8">
    <source>
        <dbReference type="Proteomes" id="UP000602198"/>
    </source>
</evidence>
<feature type="binding site" evidence="5">
    <location>
        <begin position="187"/>
        <end position="194"/>
    </location>
    <ligand>
        <name>ATP</name>
        <dbReference type="ChEBI" id="CHEBI:30616"/>
    </ligand>
</feature>
<dbReference type="EMBL" id="JAERRJ010000010">
    <property type="protein sequence ID" value="MBL1077985.1"/>
    <property type="molecule type" value="Genomic_DNA"/>
</dbReference>
<sequence length="731" mass="80481">MREYAQRRLKTVLLETGGTPQARSERESFTQLYSEDLTKYDAAEHGLCFGRIDLSENGDGETQRYIGRIGILDEDRDYETLLLDWRAPLARPFYLATTAAPDGVTRRRHIRSRNRRVTALNDEYLDLDTARHAGVIDGDGGVGSESALLAALNAARTGHMNDIVETIQSEQDAIIRSEHKSVLVVQGGPGTGKTAVALHRAAYLLYTYRQQLDKAGVLIIGPNSTFLDYIGQVLPSLGETGVLLSTVGNLYPGVRATLEDSLRAGELKGSLDMLEILKKAVRDWQDVPREPVRLYFDGHHLTLDRKIVTKARGRARSSRRPHNLARPIFAAAVVDALTDQLAQAIGANPLGGRNLLSQTDLTEIRDEMRADTEIQRAIAGLWPLLTPQDVLAGLWADPKRLATAAGHLSEADRAELHRPDSGEFSAADAPLLDELAELLGVDDTEERERARRRWRAQLAEAQDALDILTGSAPQDLEDELDPELLMAYDLIDASQLAERQQVRTSQTTAERAAGDRTWTYGHVIVDEAQELSQMAWRMVMRRIPNRWITAVGDVAQTGDPAGASSWNEVLEPYVAQRWKLTELTVNYRTPAEIMAVAADVLAEIDPSAPAPRSVRDSGFEPRAHRVAPAELAAEVKRLLTAEAEHPGTTAVIAPHELAAELAHLSEDSVRVLTVHDVKGLEFDAVILVEPHAMLAESPRGLNDLYVALTRATQRLAVVHTAELPRVLSRLG</sequence>
<dbReference type="PANTHER" id="PTHR11070:SF45">
    <property type="entry name" value="DNA 3'-5' HELICASE"/>
    <property type="match status" value="1"/>
</dbReference>
<evidence type="ECO:0000256" key="3">
    <source>
        <dbReference type="ARBA" id="ARBA00022806"/>
    </source>
</evidence>
<reference evidence="7 8" key="1">
    <citation type="submission" date="2021-01" db="EMBL/GenBank/DDBJ databases">
        <title>WGS of actinomycetes isolated from Thailand.</title>
        <authorList>
            <person name="Thawai C."/>
        </authorList>
    </citation>
    <scope>NUCLEOTIDE SEQUENCE [LARGE SCALE GENOMIC DNA]</scope>
    <source>
        <strain evidence="7 8">LPG 2</strain>
    </source>
</reference>
<evidence type="ECO:0000256" key="5">
    <source>
        <dbReference type="PROSITE-ProRule" id="PRU00560"/>
    </source>
</evidence>
<dbReference type="InterPro" id="IPR000212">
    <property type="entry name" value="DNA_helicase_UvrD/REP"/>
</dbReference>
<keyword evidence="3 5" id="KW-0347">Helicase</keyword>
<organism evidence="7 8">
    <name type="scientific">Nocardia acididurans</name>
    <dbReference type="NCBI Taxonomy" id="2802282"/>
    <lineage>
        <taxon>Bacteria</taxon>
        <taxon>Bacillati</taxon>
        <taxon>Actinomycetota</taxon>
        <taxon>Actinomycetes</taxon>
        <taxon>Mycobacteriales</taxon>
        <taxon>Nocardiaceae</taxon>
        <taxon>Nocardia</taxon>
    </lineage>
</organism>
<protein>
    <submittedName>
        <fullName evidence="7">AAA family ATPase</fullName>
    </submittedName>
</protein>
<dbReference type="Pfam" id="PF13538">
    <property type="entry name" value="UvrD_C_2"/>
    <property type="match status" value="1"/>
</dbReference>
<dbReference type="Proteomes" id="UP000602198">
    <property type="component" value="Unassembled WGS sequence"/>
</dbReference>
<proteinExistence type="predicted"/>
<dbReference type="PROSITE" id="PS51198">
    <property type="entry name" value="UVRD_HELICASE_ATP_BIND"/>
    <property type="match status" value="1"/>
</dbReference>
<dbReference type="InterPro" id="IPR027417">
    <property type="entry name" value="P-loop_NTPase"/>
</dbReference>
<dbReference type="Gene3D" id="3.40.50.300">
    <property type="entry name" value="P-loop containing nucleotide triphosphate hydrolases"/>
    <property type="match status" value="3"/>
</dbReference>
<dbReference type="InterPro" id="IPR027785">
    <property type="entry name" value="UvrD-like_helicase_C"/>
</dbReference>
<evidence type="ECO:0000256" key="1">
    <source>
        <dbReference type="ARBA" id="ARBA00022741"/>
    </source>
</evidence>
<accession>A0ABS1MD66</accession>
<evidence type="ECO:0000256" key="2">
    <source>
        <dbReference type="ARBA" id="ARBA00022801"/>
    </source>
</evidence>
<dbReference type="PANTHER" id="PTHR11070">
    <property type="entry name" value="UVRD / RECB / PCRA DNA HELICASE FAMILY MEMBER"/>
    <property type="match status" value="1"/>
</dbReference>
<dbReference type="InterPro" id="IPR014016">
    <property type="entry name" value="UvrD-like_ATP-bd"/>
</dbReference>
<dbReference type="SUPFAM" id="SSF52540">
    <property type="entry name" value="P-loop containing nucleoside triphosphate hydrolases"/>
    <property type="match status" value="1"/>
</dbReference>
<comment type="caution">
    <text evidence="7">The sequence shown here is derived from an EMBL/GenBank/DDBJ whole genome shotgun (WGS) entry which is preliminary data.</text>
</comment>
<evidence type="ECO:0000259" key="6">
    <source>
        <dbReference type="PROSITE" id="PS51198"/>
    </source>
</evidence>
<gene>
    <name evidence="7" type="ORF">JK358_26630</name>
</gene>
<evidence type="ECO:0000313" key="7">
    <source>
        <dbReference type="EMBL" id="MBL1077985.1"/>
    </source>
</evidence>
<keyword evidence="4 5" id="KW-0067">ATP-binding</keyword>
<keyword evidence="2 5" id="KW-0378">Hydrolase</keyword>